<dbReference type="InterPro" id="IPR050834">
    <property type="entry name" value="Glycosyltransf_2"/>
</dbReference>
<dbReference type="EMBL" id="JAHHHW010000032">
    <property type="protein sequence ID" value="MBW4430771.1"/>
    <property type="molecule type" value="Genomic_DNA"/>
</dbReference>
<dbReference type="Gene3D" id="3.90.550.10">
    <property type="entry name" value="Spore Coat Polysaccharide Biosynthesis Protein SpsA, Chain A"/>
    <property type="match status" value="1"/>
</dbReference>
<feature type="domain" description="Glycosyltransferase 2-like" evidence="1">
    <location>
        <begin position="9"/>
        <end position="161"/>
    </location>
</feature>
<reference evidence="2" key="1">
    <citation type="submission" date="2021-05" db="EMBL/GenBank/DDBJ databases">
        <authorList>
            <person name="Pietrasiak N."/>
            <person name="Ward R."/>
            <person name="Stajich J.E."/>
            <person name="Kurbessoian T."/>
        </authorList>
    </citation>
    <scope>NUCLEOTIDE SEQUENCE</scope>
    <source>
        <strain evidence="2">HA4357-MV3</strain>
    </source>
</reference>
<dbReference type="CDD" id="cd00761">
    <property type="entry name" value="Glyco_tranf_GTA_type"/>
    <property type="match status" value="1"/>
</dbReference>
<comment type="caution">
    <text evidence="2">The sequence shown here is derived from an EMBL/GenBank/DDBJ whole genome shotgun (WGS) entry which is preliminary data.</text>
</comment>
<dbReference type="PANTHER" id="PTHR43685:SF2">
    <property type="entry name" value="GLYCOSYLTRANSFERASE 2-LIKE DOMAIN-CONTAINING PROTEIN"/>
    <property type="match status" value="1"/>
</dbReference>
<gene>
    <name evidence="2" type="primary">hpsE</name>
    <name evidence="2" type="ORF">KME28_03230</name>
</gene>
<dbReference type="InterPro" id="IPR029044">
    <property type="entry name" value="Nucleotide-diphossugar_trans"/>
</dbReference>
<dbReference type="SUPFAM" id="SSF53448">
    <property type="entry name" value="Nucleotide-diphospho-sugar transferases"/>
    <property type="match status" value="1"/>
</dbReference>
<name>A0A9E3H589_9NOST</name>
<protein>
    <submittedName>
        <fullName evidence="2">Hormogonium polysaccharide biosynthesis glycosyltransferase HpsE</fullName>
    </submittedName>
</protein>
<sequence>MNGYVEFTLAIPTYNRAKYLPAILERLRSQVELENLLWEILIIDNNSNDDTAFVIHNYQADWDANCSLNYFLELQQGITFARLRAVREAKGQLIAFLDDDNLPALNWVKEAVIFAKEHPQAGAFGGQIHGKFELKPPENIERIQGLLAIRERGSEAHLYDPANLSLPPGAALVFRKQAWDESIPNKLIFKGRLGKLKVAGDDFELLLYFHKAGWQIWYNPAMHTEHQIPSWRLEKDSLITLARGCGFSICQLRLINTKTWQKPIILMKIFLSNLRRLIKHIIKFRTKFNNDVVALAEMEFYFSSMISPFYSLMLGLQKSIVE</sequence>
<dbReference type="PANTHER" id="PTHR43685">
    <property type="entry name" value="GLYCOSYLTRANSFERASE"/>
    <property type="match status" value="1"/>
</dbReference>
<evidence type="ECO:0000259" key="1">
    <source>
        <dbReference type="Pfam" id="PF00535"/>
    </source>
</evidence>
<dbReference type="Proteomes" id="UP000813215">
    <property type="component" value="Unassembled WGS sequence"/>
</dbReference>
<proteinExistence type="predicted"/>
<dbReference type="InterPro" id="IPR001173">
    <property type="entry name" value="Glyco_trans_2-like"/>
</dbReference>
<evidence type="ECO:0000313" key="2">
    <source>
        <dbReference type="EMBL" id="MBW4430771.1"/>
    </source>
</evidence>
<accession>A0A9E3H589</accession>
<dbReference type="AlphaFoldDB" id="A0A9E3H589"/>
<dbReference type="Pfam" id="PF00535">
    <property type="entry name" value="Glycos_transf_2"/>
    <property type="match status" value="1"/>
</dbReference>
<evidence type="ECO:0000313" key="3">
    <source>
        <dbReference type="Proteomes" id="UP000813215"/>
    </source>
</evidence>
<reference evidence="2" key="2">
    <citation type="journal article" date="2022" name="Microbiol. Resour. Announc.">
        <title>Metagenome Sequencing to Explore Phylogenomics of Terrestrial Cyanobacteria.</title>
        <authorList>
            <person name="Ward R.D."/>
            <person name="Stajich J.E."/>
            <person name="Johansen J.R."/>
            <person name="Huntemann M."/>
            <person name="Clum A."/>
            <person name="Foster B."/>
            <person name="Foster B."/>
            <person name="Roux S."/>
            <person name="Palaniappan K."/>
            <person name="Varghese N."/>
            <person name="Mukherjee S."/>
            <person name="Reddy T.B.K."/>
            <person name="Daum C."/>
            <person name="Copeland A."/>
            <person name="Chen I.A."/>
            <person name="Ivanova N.N."/>
            <person name="Kyrpides N.C."/>
            <person name="Shapiro N."/>
            <person name="Eloe-Fadrosh E.A."/>
            <person name="Pietrasiak N."/>
        </authorList>
    </citation>
    <scope>NUCLEOTIDE SEQUENCE</scope>
    <source>
        <strain evidence="2">HA4357-MV3</strain>
    </source>
</reference>
<dbReference type="NCBIfam" id="NF038302">
    <property type="entry name" value="EPS_HpsE"/>
    <property type="match status" value="1"/>
</dbReference>
<organism evidence="2 3">
    <name type="scientific">Pelatocladus maniniholoensis HA4357-MV3</name>
    <dbReference type="NCBI Taxonomy" id="1117104"/>
    <lineage>
        <taxon>Bacteria</taxon>
        <taxon>Bacillati</taxon>
        <taxon>Cyanobacteriota</taxon>
        <taxon>Cyanophyceae</taxon>
        <taxon>Nostocales</taxon>
        <taxon>Nostocaceae</taxon>
        <taxon>Pelatocladus</taxon>
    </lineage>
</organism>